<dbReference type="Pfam" id="PF00155">
    <property type="entry name" value="Aminotran_1_2"/>
    <property type="match status" value="1"/>
</dbReference>
<dbReference type="InterPro" id="IPR036388">
    <property type="entry name" value="WH-like_DNA-bd_sf"/>
</dbReference>
<evidence type="ECO:0000256" key="6">
    <source>
        <dbReference type="ARBA" id="ARBA00023125"/>
    </source>
</evidence>
<evidence type="ECO:0000256" key="7">
    <source>
        <dbReference type="ARBA" id="ARBA00023163"/>
    </source>
</evidence>
<evidence type="ECO:0000313" key="10">
    <source>
        <dbReference type="Proteomes" id="UP000094165"/>
    </source>
</evidence>
<evidence type="ECO:0000256" key="2">
    <source>
        <dbReference type="ARBA" id="ARBA00022576"/>
    </source>
</evidence>
<organism evidence="9 10">
    <name type="scientific">Vibrio genomosp. F6 str. FF-238</name>
    <dbReference type="NCBI Taxonomy" id="1191298"/>
    <lineage>
        <taxon>Bacteria</taxon>
        <taxon>Pseudomonadati</taxon>
        <taxon>Pseudomonadota</taxon>
        <taxon>Gammaproteobacteria</taxon>
        <taxon>Vibrionales</taxon>
        <taxon>Vibrionaceae</taxon>
        <taxon>Vibrio</taxon>
    </lineage>
</organism>
<dbReference type="GO" id="GO:0008483">
    <property type="term" value="F:transaminase activity"/>
    <property type="evidence" value="ECO:0007669"/>
    <property type="project" value="UniProtKB-KW"/>
</dbReference>
<dbReference type="RefSeq" id="WP_017053551.1">
    <property type="nucleotide sequence ID" value="NZ_AJYW02000011.1"/>
</dbReference>
<proteinExistence type="inferred from homology"/>
<dbReference type="FunFam" id="3.40.640.10:FF:000023">
    <property type="entry name" value="Transcriptional regulator, GntR family"/>
    <property type="match status" value="1"/>
</dbReference>
<dbReference type="Gene3D" id="3.40.640.10">
    <property type="entry name" value="Type I PLP-dependent aspartate aminotransferase-like (Major domain)"/>
    <property type="match status" value="1"/>
</dbReference>
<keyword evidence="2" id="KW-0032">Aminotransferase</keyword>
<evidence type="ECO:0000259" key="8">
    <source>
        <dbReference type="PROSITE" id="PS50949"/>
    </source>
</evidence>
<feature type="domain" description="HTH gntR-type" evidence="8">
    <location>
        <begin position="1"/>
        <end position="69"/>
    </location>
</feature>
<dbReference type="Gene3D" id="1.10.10.10">
    <property type="entry name" value="Winged helix-like DNA-binding domain superfamily/Winged helix DNA-binding domain"/>
    <property type="match status" value="1"/>
</dbReference>
<protein>
    <submittedName>
        <fullName evidence="9">GntR family transcriptional regulator</fullName>
    </submittedName>
</protein>
<dbReference type="SUPFAM" id="SSF53383">
    <property type="entry name" value="PLP-dependent transferases"/>
    <property type="match status" value="1"/>
</dbReference>
<dbReference type="Pfam" id="PF00392">
    <property type="entry name" value="GntR"/>
    <property type="match status" value="1"/>
</dbReference>
<dbReference type="SUPFAM" id="SSF46785">
    <property type="entry name" value="Winged helix' DNA-binding domain"/>
    <property type="match status" value="1"/>
</dbReference>
<dbReference type="CDD" id="cd00609">
    <property type="entry name" value="AAT_like"/>
    <property type="match status" value="1"/>
</dbReference>
<dbReference type="InterPro" id="IPR051446">
    <property type="entry name" value="HTH_trans_reg/aminotransferase"/>
</dbReference>
<comment type="similarity">
    <text evidence="1">In the C-terminal section; belongs to the class-I pyridoxal-phosphate-dependent aminotransferase family.</text>
</comment>
<dbReference type="InterPro" id="IPR036390">
    <property type="entry name" value="WH_DNA-bd_sf"/>
</dbReference>
<dbReference type="Proteomes" id="UP000094165">
    <property type="component" value="Unassembled WGS sequence"/>
</dbReference>
<dbReference type="AlphaFoldDB" id="A0A1E5D8L7"/>
<evidence type="ECO:0000256" key="1">
    <source>
        <dbReference type="ARBA" id="ARBA00005384"/>
    </source>
</evidence>
<evidence type="ECO:0000313" key="9">
    <source>
        <dbReference type="EMBL" id="OEE80102.1"/>
    </source>
</evidence>
<comment type="caution">
    <text evidence="9">The sequence shown here is derived from an EMBL/GenBank/DDBJ whole genome shotgun (WGS) entry which is preliminary data.</text>
</comment>
<dbReference type="PROSITE" id="PS50949">
    <property type="entry name" value="HTH_GNTR"/>
    <property type="match status" value="1"/>
</dbReference>
<name>A0A1E5D8L7_9VIBR</name>
<dbReference type="GO" id="GO:0003700">
    <property type="term" value="F:DNA-binding transcription factor activity"/>
    <property type="evidence" value="ECO:0007669"/>
    <property type="project" value="InterPro"/>
</dbReference>
<dbReference type="CDD" id="cd07377">
    <property type="entry name" value="WHTH_GntR"/>
    <property type="match status" value="1"/>
</dbReference>
<dbReference type="InterPro" id="IPR015421">
    <property type="entry name" value="PyrdxlP-dep_Trfase_major"/>
</dbReference>
<keyword evidence="10" id="KW-1185">Reference proteome</keyword>
<keyword evidence="7" id="KW-0804">Transcription</keyword>
<sequence length="473" mass="52776">MTRYEQLAQDIKRQISQKVWRSGEKIPSVRVSCKSTGYSIATVLQAYQLLESQGWVTAKPQSGYFVAPQIENLLSPQASSSSTKPKQININDQLFDVLQRNKQQDMVPLGSAFPDPSLFPQQALARNLASASRKMPENSAIINMPPGSESLRRNIAQRYAQQGLSVSPDDIVITSGAMEALSLSLQAVTKPGDLVVIESPTFYGALQTIERLNLRAVEIPTHPLEGIDLIALEKALTELPIKACWLMTNFQNPLGFCMSDHAKQSLVELLHHHQTPLIEDDVYAELFFSPDKPKPAKAFDQHDDVLLCGSFSKCLSPGFRIGWVVAGQRSETIQRFQLMSTLSSSVPIQLGISHYLQFGSFDAHLRKLRRKLEQHKHQMLAAIRTYFPDSISVTDPSGGYFIWIEFGGHFDCSHFYEQALQSQIAVAPGTLFSSDNQGSKHIRINYSYPCEGRILNAIIELGRLAYLTLNKPE</sequence>
<dbReference type="PANTHER" id="PTHR46577">
    <property type="entry name" value="HTH-TYPE TRANSCRIPTIONAL REGULATORY PROTEIN GABR"/>
    <property type="match status" value="1"/>
</dbReference>
<dbReference type="GO" id="GO:0030170">
    <property type="term" value="F:pyridoxal phosphate binding"/>
    <property type="evidence" value="ECO:0007669"/>
    <property type="project" value="InterPro"/>
</dbReference>
<dbReference type="PANTHER" id="PTHR46577:SF2">
    <property type="entry name" value="TRANSCRIPTIONAL REGULATORY PROTEIN"/>
    <property type="match status" value="1"/>
</dbReference>
<evidence type="ECO:0000256" key="5">
    <source>
        <dbReference type="ARBA" id="ARBA00023015"/>
    </source>
</evidence>
<reference evidence="9 10" key="1">
    <citation type="journal article" date="2012" name="Science">
        <title>Ecological populations of bacteria act as socially cohesive units of antibiotic production and resistance.</title>
        <authorList>
            <person name="Cordero O.X."/>
            <person name="Wildschutte H."/>
            <person name="Kirkup B."/>
            <person name="Proehl S."/>
            <person name="Ngo L."/>
            <person name="Hussain F."/>
            <person name="Le Roux F."/>
            <person name="Mincer T."/>
            <person name="Polz M.F."/>
        </authorList>
    </citation>
    <scope>NUCLEOTIDE SEQUENCE [LARGE SCALE GENOMIC DNA]</scope>
    <source>
        <strain evidence="9 10">FF-238</strain>
    </source>
</reference>
<evidence type="ECO:0000256" key="4">
    <source>
        <dbReference type="ARBA" id="ARBA00022898"/>
    </source>
</evidence>
<keyword evidence="3" id="KW-0808">Transferase</keyword>
<gene>
    <name evidence="9" type="ORF">A130_10270</name>
</gene>
<keyword evidence="4" id="KW-0663">Pyridoxal phosphate</keyword>
<dbReference type="GO" id="GO:0003677">
    <property type="term" value="F:DNA binding"/>
    <property type="evidence" value="ECO:0007669"/>
    <property type="project" value="UniProtKB-KW"/>
</dbReference>
<dbReference type="InterPro" id="IPR015424">
    <property type="entry name" value="PyrdxlP-dep_Trfase"/>
</dbReference>
<evidence type="ECO:0000256" key="3">
    <source>
        <dbReference type="ARBA" id="ARBA00022679"/>
    </source>
</evidence>
<dbReference type="EMBL" id="AJYW02000011">
    <property type="protein sequence ID" value="OEE80102.1"/>
    <property type="molecule type" value="Genomic_DNA"/>
</dbReference>
<dbReference type="Gene3D" id="3.90.1150.10">
    <property type="entry name" value="Aspartate Aminotransferase, domain 1"/>
    <property type="match status" value="1"/>
</dbReference>
<accession>A0A1E5D8L7</accession>
<dbReference type="InterPro" id="IPR004839">
    <property type="entry name" value="Aminotransferase_I/II_large"/>
</dbReference>
<dbReference type="InterPro" id="IPR000524">
    <property type="entry name" value="Tscrpt_reg_HTH_GntR"/>
</dbReference>
<dbReference type="SMART" id="SM00345">
    <property type="entry name" value="HTH_GNTR"/>
    <property type="match status" value="1"/>
</dbReference>
<dbReference type="InterPro" id="IPR015422">
    <property type="entry name" value="PyrdxlP-dep_Trfase_small"/>
</dbReference>
<keyword evidence="5" id="KW-0805">Transcription regulation</keyword>
<keyword evidence="6" id="KW-0238">DNA-binding</keyword>